<evidence type="ECO:0000256" key="2">
    <source>
        <dbReference type="ARBA" id="ARBA00022692"/>
    </source>
</evidence>
<feature type="transmembrane region" description="Helical" evidence="5">
    <location>
        <begin position="120"/>
        <end position="150"/>
    </location>
</feature>
<gene>
    <name evidence="7" type="ORF">GCM10009083_18980</name>
</gene>
<dbReference type="Pfam" id="PF07298">
    <property type="entry name" value="NnrU"/>
    <property type="match status" value="1"/>
</dbReference>
<dbReference type="InterPro" id="IPR009915">
    <property type="entry name" value="NnrU_dom"/>
</dbReference>
<evidence type="ECO:0000256" key="1">
    <source>
        <dbReference type="ARBA" id="ARBA00004141"/>
    </source>
</evidence>
<feature type="transmembrane region" description="Helical" evidence="5">
    <location>
        <begin position="43"/>
        <end position="62"/>
    </location>
</feature>
<evidence type="ECO:0000256" key="4">
    <source>
        <dbReference type="ARBA" id="ARBA00023136"/>
    </source>
</evidence>
<organism evidence="7 8">
    <name type="scientific">Halopseudomonas pertucinogena</name>
    <dbReference type="NCBI Taxonomy" id="86175"/>
    <lineage>
        <taxon>Bacteria</taxon>
        <taxon>Pseudomonadati</taxon>
        <taxon>Pseudomonadota</taxon>
        <taxon>Gammaproteobacteria</taxon>
        <taxon>Pseudomonadales</taxon>
        <taxon>Pseudomonadaceae</taxon>
        <taxon>Halopseudomonas</taxon>
    </lineage>
</organism>
<keyword evidence="8" id="KW-1185">Reference proteome</keyword>
<evidence type="ECO:0000256" key="5">
    <source>
        <dbReference type="SAM" id="Phobius"/>
    </source>
</evidence>
<keyword evidence="4 5" id="KW-0472">Membrane</keyword>
<name>A0ABQ2CQ54_9GAMM</name>
<comment type="caution">
    <text evidence="7">The sequence shown here is derived from an EMBL/GenBank/DDBJ whole genome shotgun (WGS) entry which is preliminary data.</text>
</comment>
<feature type="domain" description="NnrU" evidence="6">
    <location>
        <begin position="10"/>
        <end position="196"/>
    </location>
</feature>
<evidence type="ECO:0000313" key="8">
    <source>
        <dbReference type="Proteomes" id="UP000633263"/>
    </source>
</evidence>
<reference evidence="8" key="1">
    <citation type="journal article" date="2019" name="Int. J. Syst. Evol. Microbiol.">
        <title>The Global Catalogue of Microorganisms (GCM) 10K type strain sequencing project: providing services to taxonomists for standard genome sequencing and annotation.</title>
        <authorList>
            <consortium name="The Broad Institute Genomics Platform"/>
            <consortium name="The Broad Institute Genome Sequencing Center for Infectious Disease"/>
            <person name="Wu L."/>
            <person name="Ma J."/>
        </authorList>
    </citation>
    <scope>NUCLEOTIDE SEQUENCE [LARGE SCALE GENOMIC DNA]</scope>
    <source>
        <strain evidence="8">JCM 11590</strain>
    </source>
</reference>
<accession>A0ABQ2CQ54</accession>
<keyword evidence="3 5" id="KW-1133">Transmembrane helix</keyword>
<comment type="subcellular location">
    <subcellularLocation>
        <location evidence="1">Membrane</location>
        <topology evidence="1">Multi-pass membrane protein</topology>
    </subcellularLocation>
</comment>
<protein>
    <submittedName>
        <fullName evidence="7">NnrU protein</fullName>
    </submittedName>
</protein>
<dbReference type="Proteomes" id="UP000633263">
    <property type="component" value="Unassembled WGS sequence"/>
</dbReference>
<proteinExistence type="predicted"/>
<keyword evidence="2 5" id="KW-0812">Transmembrane</keyword>
<evidence type="ECO:0000259" key="6">
    <source>
        <dbReference type="Pfam" id="PF07298"/>
    </source>
</evidence>
<feature type="transmembrane region" description="Helical" evidence="5">
    <location>
        <begin position="170"/>
        <end position="192"/>
    </location>
</feature>
<evidence type="ECO:0000313" key="7">
    <source>
        <dbReference type="EMBL" id="GGJ02318.1"/>
    </source>
</evidence>
<feature type="transmembrane region" description="Helical" evidence="5">
    <location>
        <begin position="82"/>
        <end position="100"/>
    </location>
</feature>
<sequence length="199" mass="21965">MDEEIYMLALILGLLIFLGIHSTRLFAADWREHQVQRMGLTPWKAIYSLVSLIGLVLIVWGYGQARLSPEWLWVSPVWTRHLAALLTIPAFILIVAAYVPGTHIRARVGHPMLLGVKFWALAHLIANGTLADLLLFGGFLAWAVALFIVLRRRDRLAGITYPAKGVSRDLIAIVLGIVAFGVFAMVLHGPLIGVRPFGG</sequence>
<evidence type="ECO:0000256" key="3">
    <source>
        <dbReference type="ARBA" id="ARBA00022989"/>
    </source>
</evidence>
<dbReference type="EMBL" id="BMNN01000004">
    <property type="protein sequence ID" value="GGJ02318.1"/>
    <property type="molecule type" value="Genomic_DNA"/>
</dbReference>